<evidence type="ECO:0000259" key="3">
    <source>
        <dbReference type="PROSITE" id="PS51762"/>
    </source>
</evidence>
<dbReference type="EMBL" id="JAKLMC020000002">
    <property type="protein sequence ID" value="KAK5957763.1"/>
    <property type="molecule type" value="Genomic_DNA"/>
</dbReference>
<feature type="region of interest" description="Disordered" evidence="1">
    <location>
        <begin position="62"/>
        <end position="102"/>
    </location>
</feature>
<keyword evidence="5" id="KW-1185">Reference proteome</keyword>
<evidence type="ECO:0000313" key="4">
    <source>
        <dbReference type="EMBL" id="KAK5957763.1"/>
    </source>
</evidence>
<comment type="caution">
    <text evidence="4">The sequence shown here is derived from an EMBL/GenBank/DDBJ whole genome shotgun (WGS) entry which is preliminary data.</text>
</comment>
<dbReference type="InterPro" id="IPR013320">
    <property type="entry name" value="ConA-like_dom_sf"/>
</dbReference>
<keyword evidence="2" id="KW-0732">Signal</keyword>
<dbReference type="GO" id="GO:0005975">
    <property type="term" value="P:carbohydrate metabolic process"/>
    <property type="evidence" value="ECO:0007669"/>
    <property type="project" value="InterPro"/>
</dbReference>
<dbReference type="InterPro" id="IPR000757">
    <property type="entry name" value="Beta-glucanase-like"/>
</dbReference>
<feature type="compositionally biased region" description="Low complexity" evidence="1">
    <location>
        <begin position="62"/>
        <end position="95"/>
    </location>
</feature>
<dbReference type="PANTHER" id="PTHR38121:SF2">
    <property type="entry name" value="ACYLTRANSFERASE 3 DOMAIN-CONTAINING PROTEIN"/>
    <property type="match status" value="1"/>
</dbReference>
<organism evidence="4 5">
    <name type="scientific">Knufia fluminis</name>
    <dbReference type="NCBI Taxonomy" id="191047"/>
    <lineage>
        <taxon>Eukaryota</taxon>
        <taxon>Fungi</taxon>
        <taxon>Dikarya</taxon>
        <taxon>Ascomycota</taxon>
        <taxon>Pezizomycotina</taxon>
        <taxon>Eurotiomycetes</taxon>
        <taxon>Chaetothyriomycetidae</taxon>
        <taxon>Chaetothyriales</taxon>
        <taxon>Trichomeriaceae</taxon>
        <taxon>Knufia</taxon>
    </lineage>
</organism>
<sequence length="356" mass="38523">MAKLTPLALLVSALASGALSPPALYSEANHDVVHKRDPQRAQATTVTVTKTVTSASISTVTKCSTGTSSSRPQTSTTTGNTTSRTSSTPAAPTSTGEPTYDSGTCTWKVPGAGYFANKKEFTFFEEGLPDGLYASNYVVEDSYAGAPYNHVFEGQNVFSDGDFLNLKVPGVSNPRPNTGYAISSAEIVTTENNILYASVRTNAIFSTVPGTCHGIFFYLDDSQECDIEYLTDPNSQSNNIDTQSSQSAPIPLWYSNQAIKSGTPATQATGPAPWDVTAVHEYRIDWTKDFTAFYLDGQLQKKYTTNIPNKPGSWIWNNWANGDYGWSAGPPAQDNVFMIQNITMYYNTVNDSNACN</sequence>
<protein>
    <recommendedName>
        <fullName evidence="3">GH16 domain-containing protein</fullName>
    </recommendedName>
</protein>
<dbReference type="CDD" id="cd00413">
    <property type="entry name" value="Glyco_hydrolase_16"/>
    <property type="match status" value="1"/>
</dbReference>
<name>A0AAN8F6G0_9EURO</name>
<proteinExistence type="predicted"/>
<accession>A0AAN8F6G0</accession>
<dbReference type="SUPFAM" id="SSF49899">
    <property type="entry name" value="Concanavalin A-like lectins/glucanases"/>
    <property type="match status" value="1"/>
</dbReference>
<feature type="signal peptide" evidence="2">
    <location>
        <begin position="1"/>
        <end position="20"/>
    </location>
</feature>
<dbReference type="PROSITE" id="PS51762">
    <property type="entry name" value="GH16_2"/>
    <property type="match status" value="1"/>
</dbReference>
<feature type="chain" id="PRO_5042837356" description="GH16 domain-containing protein" evidence="2">
    <location>
        <begin position="21"/>
        <end position="356"/>
    </location>
</feature>
<gene>
    <name evidence="4" type="ORF">OHC33_000952</name>
</gene>
<evidence type="ECO:0000256" key="1">
    <source>
        <dbReference type="SAM" id="MobiDB-lite"/>
    </source>
</evidence>
<dbReference type="Proteomes" id="UP001316803">
    <property type="component" value="Unassembled WGS sequence"/>
</dbReference>
<dbReference type="Gene3D" id="2.60.120.200">
    <property type="match status" value="1"/>
</dbReference>
<evidence type="ECO:0000313" key="5">
    <source>
        <dbReference type="Proteomes" id="UP001316803"/>
    </source>
</evidence>
<dbReference type="Pfam" id="PF00722">
    <property type="entry name" value="Glyco_hydro_16"/>
    <property type="match status" value="1"/>
</dbReference>
<evidence type="ECO:0000256" key="2">
    <source>
        <dbReference type="SAM" id="SignalP"/>
    </source>
</evidence>
<dbReference type="AlphaFoldDB" id="A0AAN8F6G0"/>
<dbReference type="GO" id="GO:0004553">
    <property type="term" value="F:hydrolase activity, hydrolyzing O-glycosyl compounds"/>
    <property type="evidence" value="ECO:0007669"/>
    <property type="project" value="InterPro"/>
</dbReference>
<feature type="domain" description="GH16" evidence="3">
    <location>
        <begin position="141"/>
        <end position="335"/>
    </location>
</feature>
<dbReference type="PANTHER" id="PTHR38121">
    <property type="entry name" value="GH16 DOMAIN-CONTAINING PROTEIN"/>
    <property type="match status" value="1"/>
</dbReference>
<reference evidence="4 5" key="1">
    <citation type="submission" date="2022-12" db="EMBL/GenBank/DDBJ databases">
        <title>Genomic features and morphological characterization of a novel Knufia sp. strain isolated from spacecraft assembly facility.</title>
        <authorList>
            <person name="Teixeira M."/>
            <person name="Chander A.M."/>
            <person name="Stajich J.E."/>
            <person name="Venkateswaran K."/>
        </authorList>
    </citation>
    <scope>NUCLEOTIDE SEQUENCE [LARGE SCALE GENOMIC DNA]</scope>
    <source>
        <strain evidence="4 5">FJI-L2-BK-P2</strain>
    </source>
</reference>